<gene>
    <name evidence="1" type="ORF">CBM15_11525</name>
</gene>
<evidence type="ECO:0000313" key="2">
    <source>
        <dbReference type="Proteomes" id="UP000196594"/>
    </source>
</evidence>
<comment type="caution">
    <text evidence="1">The sequence shown here is derived from an EMBL/GenBank/DDBJ whole genome shotgun (WGS) entry which is preliminary data.</text>
</comment>
<dbReference type="SUPFAM" id="SSF140500">
    <property type="entry name" value="BAS1536-like"/>
    <property type="match status" value="1"/>
</dbReference>
<accession>A0ABX3ZGP4</accession>
<dbReference type="EMBL" id="NHNT01000007">
    <property type="protein sequence ID" value="OUZ38733.1"/>
    <property type="molecule type" value="Genomic_DNA"/>
</dbReference>
<dbReference type="InterPro" id="IPR037208">
    <property type="entry name" value="Spo0E-like_sf"/>
</dbReference>
<name>A0ABX3ZGP4_9BACL</name>
<dbReference type="RefSeq" id="WP_087617627.1">
    <property type="nucleotide sequence ID" value="NZ_JAFBEY010000005.1"/>
</dbReference>
<proteinExistence type="predicted"/>
<keyword evidence="2" id="KW-1185">Reference proteome</keyword>
<dbReference type="Proteomes" id="UP000196594">
    <property type="component" value="Unassembled WGS sequence"/>
</dbReference>
<dbReference type="InterPro" id="IPR036638">
    <property type="entry name" value="HLH_DNA-bd_sf"/>
</dbReference>
<dbReference type="Gene3D" id="4.10.280.10">
    <property type="entry name" value="Helix-loop-helix DNA-binding domain"/>
    <property type="match status" value="1"/>
</dbReference>
<reference evidence="1 2" key="1">
    <citation type="journal article" date="2017" name="Int. J. Syst. Evol. Microbiol.">
        <title>Solibacillus kalamii sp. nov., isolated from a high-efficiency particulate arrestance filter system used in the International Space Station.</title>
        <authorList>
            <person name="Checinska Sielaff A."/>
            <person name="Kumar R.M."/>
            <person name="Pal D."/>
            <person name="Mayilraj S."/>
            <person name="Venkateswaran K."/>
        </authorList>
    </citation>
    <scope>NUCLEOTIDE SEQUENCE [LARGE SCALE GENOMIC DNA]</scope>
    <source>
        <strain evidence="1 2">ISSFR-015</strain>
    </source>
</reference>
<protein>
    <submittedName>
        <fullName evidence="1">Sporulation protein Spo0E</fullName>
    </submittedName>
</protein>
<dbReference type="InterPro" id="IPR018540">
    <property type="entry name" value="Spo0E-like"/>
</dbReference>
<dbReference type="Pfam" id="PF09388">
    <property type="entry name" value="SpoOE-like"/>
    <property type="match status" value="1"/>
</dbReference>
<sequence length="55" mass="6494">MKFLLLKKVLKLRIETKRKIMYKKARDLGFTHPEVVNCSQELDELLNKYSDIAAL</sequence>
<organism evidence="1 2">
    <name type="scientific">Solibacillus kalamii</name>
    <dbReference type="NCBI Taxonomy" id="1748298"/>
    <lineage>
        <taxon>Bacteria</taxon>
        <taxon>Bacillati</taxon>
        <taxon>Bacillota</taxon>
        <taxon>Bacilli</taxon>
        <taxon>Bacillales</taxon>
        <taxon>Caryophanaceae</taxon>
        <taxon>Solibacillus</taxon>
    </lineage>
</organism>
<evidence type="ECO:0000313" key="1">
    <source>
        <dbReference type="EMBL" id="OUZ38733.1"/>
    </source>
</evidence>